<sequence>MMMRSFSATTDRAAVARLFARAADYVMLEDGRAPDQATTDGFFNERPPNVGADDAVHIGMFDADHLLGILGVVFGYPDANNSYIGLLLLEPSARGRGIGGIVKLRGISLRGMHSYDQAQAIWRLLRLSFFS</sequence>
<reference evidence="1 2" key="1">
    <citation type="journal article" date="2013" name="PLoS ONE">
        <title>Poles Apart: Arctic and Antarctic Octadecabacter strains Share High Genome Plasticity and a New Type of Xanthorhodopsin.</title>
        <authorList>
            <person name="Vollmers J."/>
            <person name="Voget S."/>
            <person name="Dietrich S."/>
            <person name="Gollnow K."/>
            <person name="Smits M."/>
            <person name="Meyer K."/>
            <person name="Brinkhoff T."/>
            <person name="Simon M."/>
            <person name="Daniel R."/>
        </authorList>
    </citation>
    <scope>NUCLEOTIDE SEQUENCE [LARGE SCALE GENOMIC DNA]</scope>
    <source>
        <strain evidence="1 2">307</strain>
    </source>
</reference>
<dbReference type="Gene3D" id="3.40.630.30">
    <property type="match status" value="1"/>
</dbReference>
<dbReference type="SUPFAM" id="SSF55729">
    <property type="entry name" value="Acyl-CoA N-acyltransferases (Nat)"/>
    <property type="match status" value="1"/>
</dbReference>
<dbReference type="InterPro" id="IPR016181">
    <property type="entry name" value="Acyl_CoA_acyltransferase"/>
</dbReference>
<name>M9RJW4_9RHOB</name>
<proteinExistence type="predicted"/>
<dbReference type="RefSeq" id="WP_015502015.1">
    <property type="nucleotide sequence ID" value="NC_020911.1"/>
</dbReference>
<dbReference type="Proteomes" id="UP000005307">
    <property type="component" value="Chromosome"/>
</dbReference>
<gene>
    <name evidence="1" type="ORF">OAN307_c47850</name>
</gene>
<dbReference type="KEGG" id="oat:OAN307_c47850"/>
<dbReference type="STRING" id="391626.OAN307_c47850"/>
<dbReference type="OrthoDB" id="7992078at2"/>
<protein>
    <recommendedName>
        <fullName evidence="3">N-acetyltransferase domain-containing protein</fullName>
    </recommendedName>
</protein>
<dbReference type="eggNOG" id="COG0456">
    <property type="taxonomic scope" value="Bacteria"/>
</dbReference>
<dbReference type="EMBL" id="CP003740">
    <property type="protein sequence ID" value="AGI70130.1"/>
    <property type="molecule type" value="Genomic_DNA"/>
</dbReference>
<keyword evidence="2" id="KW-1185">Reference proteome</keyword>
<accession>M9RJW4</accession>
<dbReference type="AlphaFoldDB" id="M9RJW4"/>
<dbReference type="CDD" id="cd04301">
    <property type="entry name" value="NAT_SF"/>
    <property type="match status" value="1"/>
</dbReference>
<evidence type="ECO:0000313" key="1">
    <source>
        <dbReference type="EMBL" id="AGI70130.1"/>
    </source>
</evidence>
<dbReference type="HOGENOM" id="CLU_099453_0_0_5"/>
<evidence type="ECO:0008006" key="3">
    <source>
        <dbReference type="Google" id="ProtNLM"/>
    </source>
</evidence>
<evidence type="ECO:0000313" key="2">
    <source>
        <dbReference type="Proteomes" id="UP000005307"/>
    </source>
</evidence>
<organism evidence="1 2">
    <name type="scientific">Octadecabacter antarcticus 307</name>
    <dbReference type="NCBI Taxonomy" id="391626"/>
    <lineage>
        <taxon>Bacteria</taxon>
        <taxon>Pseudomonadati</taxon>
        <taxon>Pseudomonadota</taxon>
        <taxon>Alphaproteobacteria</taxon>
        <taxon>Rhodobacterales</taxon>
        <taxon>Roseobacteraceae</taxon>
        <taxon>Octadecabacter</taxon>
    </lineage>
</organism>